<dbReference type="PROSITE" id="PS51779">
    <property type="entry name" value="POTRA"/>
    <property type="match status" value="1"/>
</dbReference>
<keyword evidence="3 9" id="KW-0997">Cell inner membrane</keyword>
<dbReference type="Proteomes" id="UP000561077">
    <property type="component" value="Unassembled WGS sequence"/>
</dbReference>
<evidence type="ECO:0000256" key="3">
    <source>
        <dbReference type="ARBA" id="ARBA00022519"/>
    </source>
</evidence>
<evidence type="ECO:0000313" key="12">
    <source>
        <dbReference type="EMBL" id="MBB2164284.1"/>
    </source>
</evidence>
<dbReference type="EMBL" id="JABEQO010000006">
    <property type="protein sequence ID" value="MBB2164284.1"/>
    <property type="molecule type" value="Genomic_DNA"/>
</dbReference>
<dbReference type="GO" id="GO:0032153">
    <property type="term" value="C:cell division site"/>
    <property type="evidence" value="ECO:0007669"/>
    <property type="project" value="UniProtKB-UniRule"/>
</dbReference>
<dbReference type="InterPro" id="IPR026579">
    <property type="entry name" value="FtsQ"/>
</dbReference>
<reference evidence="15 16" key="1">
    <citation type="submission" date="2020-04" db="EMBL/GenBank/DDBJ databases">
        <title>Description of novel Gluconacetobacter.</title>
        <authorList>
            <person name="Sombolestani A."/>
        </authorList>
    </citation>
    <scope>NUCLEOTIDE SEQUENCE [LARGE SCALE GENOMIC DNA]</scope>
    <source>
        <strain evidence="13 16">LMG 1728</strain>
        <strain evidence="12 17">LMG 1731</strain>
        <strain evidence="14 15">LMG 22058</strain>
    </source>
</reference>
<keyword evidence="4 9" id="KW-0132">Cell division</keyword>
<evidence type="ECO:0000313" key="14">
    <source>
        <dbReference type="EMBL" id="MBB2196249.1"/>
    </source>
</evidence>
<dbReference type="EMBL" id="JABEQN010000006">
    <property type="protein sequence ID" value="MBB2193308.1"/>
    <property type="molecule type" value="Genomic_DNA"/>
</dbReference>
<evidence type="ECO:0000313" key="16">
    <source>
        <dbReference type="Proteomes" id="UP000540490"/>
    </source>
</evidence>
<evidence type="ECO:0000259" key="11">
    <source>
        <dbReference type="PROSITE" id="PS51779"/>
    </source>
</evidence>
<evidence type="ECO:0000256" key="1">
    <source>
        <dbReference type="ARBA" id="ARBA00004370"/>
    </source>
</evidence>
<accession>A0A7W4JWY0</accession>
<evidence type="ECO:0000256" key="10">
    <source>
        <dbReference type="SAM" id="MobiDB-lite"/>
    </source>
</evidence>
<dbReference type="InterPro" id="IPR045335">
    <property type="entry name" value="FtsQ_C_sf"/>
</dbReference>
<evidence type="ECO:0000256" key="9">
    <source>
        <dbReference type="HAMAP-Rule" id="MF_00911"/>
    </source>
</evidence>
<gene>
    <name evidence="9" type="primary">ftsQ</name>
    <name evidence="13" type="ORF">HLH25_06580</name>
    <name evidence="12" type="ORF">HLH26_06950</name>
    <name evidence="14" type="ORF">HLH44_02000</name>
</gene>
<evidence type="ECO:0000256" key="4">
    <source>
        <dbReference type="ARBA" id="ARBA00022618"/>
    </source>
</evidence>
<evidence type="ECO:0000313" key="17">
    <source>
        <dbReference type="Proteomes" id="UP000561077"/>
    </source>
</evidence>
<feature type="region of interest" description="Disordered" evidence="10">
    <location>
        <begin position="263"/>
        <end position="383"/>
    </location>
</feature>
<dbReference type="Gene3D" id="3.10.20.310">
    <property type="entry name" value="membrane protein fhac"/>
    <property type="match status" value="1"/>
</dbReference>
<keyword evidence="5 9" id="KW-0812">Transmembrane</keyword>
<dbReference type="Pfam" id="PF08478">
    <property type="entry name" value="POTRA_1"/>
    <property type="match status" value="1"/>
</dbReference>
<dbReference type="Pfam" id="PF03799">
    <property type="entry name" value="FtsQ_DivIB_C"/>
    <property type="match status" value="1"/>
</dbReference>
<dbReference type="InterPro" id="IPR034746">
    <property type="entry name" value="POTRA"/>
</dbReference>
<dbReference type="RefSeq" id="WP_182973321.1">
    <property type="nucleotide sequence ID" value="NZ_JABEQN010000006.1"/>
</dbReference>
<keyword evidence="2 9" id="KW-1003">Cell membrane</keyword>
<evidence type="ECO:0000313" key="15">
    <source>
        <dbReference type="Proteomes" id="UP000530320"/>
    </source>
</evidence>
<comment type="subcellular location">
    <subcellularLocation>
        <location evidence="9">Cell inner membrane</location>
        <topology evidence="9">Single-pass type II membrane protein</topology>
    </subcellularLocation>
    <subcellularLocation>
        <location evidence="1">Membrane</location>
    </subcellularLocation>
    <text evidence="9">Localizes to the division septum.</text>
</comment>
<feature type="compositionally biased region" description="Low complexity" evidence="10">
    <location>
        <begin position="275"/>
        <end position="287"/>
    </location>
</feature>
<proteinExistence type="inferred from homology"/>
<protein>
    <recommendedName>
        <fullName evidence="9">Cell division protein FtsQ</fullName>
    </recommendedName>
</protein>
<organism evidence="14 15">
    <name type="scientific">Gluconacetobacter dulcium</name>
    <dbReference type="NCBI Taxonomy" id="2729096"/>
    <lineage>
        <taxon>Bacteria</taxon>
        <taxon>Pseudomonadati</taxon>
        <taxon>Pseudomonadota</taxon>
        <taxon>Alphaproteobacteria</taxon>
        <taxon>Acetobacterales</taxon>
        <taxon>Acetobacteraceae</taxon>
        <taxon>Gluconacetobacter</taxon>
    </lineage>
</organism>
<dbReference type="HAMAP" id="MF_00911">
    <property type="entry name" value="FtsQ_subfam"/>
    <property type="match status" value="1"/>
</dbReference>
<evidence type="ECO:0000256" key="7">
    <source>
        <dbReference type="ARBA" id="ARBA00023136"/>
    </source>
</evidence>
<keyword evidence="6 9" id="KW-1133">Transmembrane helix</keyword>
<sequence>MRRTGENRDDRPSRLSIFLRRQRRMVRPLGLAIVLLAVAAGGAVVVHDMKSEERFAPIRARLVSMLPLRITDIQISGRVLTNEDSLREALGVRVGDPVLGFSVEGARERIDALPFVDHSVVERHLPGTIVVRLTERSPFAVWQNQGRFMLIDRAGNPVRDQGMTGKDAQAFMQLPLVVGLGANTAAASLVDALATQPVVRDHVAAAVRVGLRRWNLTLHDGTTVLLPEGEDLPALKRLAELQAAMKLLDRPVISIDLRLPDRMVVEQPPPPAPESQPAATPQSPANPGTSKPAAAHDGQQGTAPPRPAPKAQPKTSPTAAPTAAPADERASTHPPATGSHVRSPVPPAATSPSPSGLAQPRKALPPPVPNLPPNDEPEARRRT</sequence>
<evidence type="ECO:0000256" key="8">
    <source>
        <dbReference type="ARBA" id="ARBA00023306"/>
    </source>
</evidence>
<evidence type="ECO:0000256" key="2">
    <source>
        <dbReference type="ARBA" id="ARBA00022475"/>
    </source>
</evidence>
<dbReference type="PANTHER" id="PTHR35851">
    <property type="entry name" value="CELL DIVISION PROTEIN FTSQ"/>
    <property type="match status" value="1"/>
</dbReference>
<keyword evidence="8 9" id="KW-0131">Cell cycle</keyword>
<dbReference type="PANTHER" id="PTHR35851:SF1">
    <property type="entry name" value="CELL DIVISION PROTEIN FTSQ"/>
    <property type="match status" value="1"/>
</dbReference>
<dbReference type="GO" id="GO:0043093">
    <property type="term" value="P:FtsZ-dependent cytokinesis"/>
    <property type="evidence" value="ECO:0007669"/>
    <property type="project" value="UniProtKB-UniRule"/>
</dbReference>
<evidence type="ECO:0000256" key="6">
    <source>
        <dbReference type="ARBA" id="ARBA00022989"/>
    </source>
</evidence>
<feature type="compositionally biased region" description="Pro residues" evidence="10">
    <location>
        <begin position="363"/>
        <end position="374"/>
    </location>
</feature>
<dbReference type="GO" id="GO:0090529">
    <property type="term" value="P:cell septum assembly"/>
    <property type="evidence" value="ECO:0007669"/>
    <property type="project" value="InterPro"/>
</dbReference>
<dbReference type="Proteomes" id="UP000540490">
    <property type="component" value="Unassembled WGS sequence"/>
</dbReference>
<dbReference type="InterPro" id="IPR005548">
    <property type="entry name" value="Cell_div_FtsQ/DivIB_C"/>
</dbReference>
<dbReference type="Gene3D" id="3.40.50.11690">
    <property type="entry name" value="Cell division protein FtsQ/DivIB"/>
    <property type="match status" value="1"/>
</dbReference>
<keyword evidence="7 9" id="KW-0472">Membrane</keyword>
<evidence type="ECO:0000256" key="5">
    <source>
        <dbReference type="ARBA" id="ARBA00022692"/>
    </source>
</evidence>
<evidence type="ECO:0000313" key="13">
    <source>
        <dbReference type="EMBL" id="MBB2193308.1"/>
    </source>
</evidence>
<feature type="compositionally biased region" description="Low complexity" evidence="10">
    <location>
        <begin position="311"/>
        <end position="325"/>
    </location>
</feature>
<dbReference type="InterPro" id="IPR013685">
    <property type="entry name" value="POTRA_FtsQ_type"/>
</dbReference>
<comment type="caution">
    <text evidence="14">The sequence shown here is derived from an EMBL/GenBank/DDBJ whole genome shotgun (WGS) entry which is preliminary data.</text>
</comment>
<comment type="similarity">
    <text evidence="9">Belongs to the FtsQ/DivIB family. FtsQ subfamily.</text>
</comment>
<dbReference type="EMBL" id="JABEQP010000001">
    <property type="protein sequence ID" value="MBB2196249.1"/>
    <property type="molecule type" value="Genomic_DNA"/>
</dbReference>
<keyword evidence="16" id="KW-1185">Reference proteome</keyword>
<name>A0A7W4JWY0_9PROT</name>
<comment type="function">
    <text evidence="9">Essential cell division protein.</text>
</comment>
<feature type="domain" description="POTRA" evidence="11">
    <location>
        <begin position="68"/>
        <end position="136"/>
    </location>
</feature>
<dbReference type="Proteomes" id="UP000530320">
    <property type="component" value="Unassembled WGS sequence"/>
</dbReference>
<dbReference type="GO" id="GO:0005886">
    <property type="term" value="C:plasma membrane"/>
    <property type="evidence" value="ECO:0007669"/>
    <property type="project" value="UniProtKB-SubCell"/>
</dbReference>
<dbReference type="AlphaFoldDB" id="A0A7W4JWY0"/>